<protein>
    <recommendedName>
        <fullName evidence="1">Zinc finger CGNR domain-containing protein</fullName>
    </recommendedName>
</protein>
<dbReference type="Proteomes" id="UP000503540">
    <property type="component" value="Chromosome"/>
</dbReference>
<reference evidence="2 3" key="1">
    <citation type="journal article" date="2019" name="ACS Chem. Biol.">
        <title>Identification and Mobilization of a Cryptic Antibiotic Biosynthesis Gene Locus from a Human-Pathogenic Nocardia Isolate.</title>
        <authorList>
            <person name="Herisse M."/>
            <person name="Ishida K."/>
            <person name="Porter J.L."/>
            <person name="Howden B."/>
            <person name="Hertweck C."/>
            <person name="Stinear T.P."/>
            <person name="Pidot S.J."/>
        </authorList>
    </citation>
    <scope>NUCLEOTIDE SEQUENCE [LARGE SCALE GENOMIC DNA]</scope>
    <source>
        <strain evidence="2 3">AUSMDU00012717</strain>
    </source>
</reference>
<dbReference type="PANTHER" id="PTHR35525">
    <property type="entry name" value="BLL6575 PROTEIN"/>
    <property type="match status" value="1"/>
</dbReference>
<dbReference type="RefSeq" id="WP_167474970.1">
    <property type="nucleotide sequence ID" value="NZ_CP046172.1"/>
</dbReference>
<dbReference type="AlphaFoldDB" id="A0A6G9YGA2"/>
<dbReference type="InterPro" id="IPR010852">
    <property type="entry name" value="ABATE"/>
</dbReference>
<proteinExistence type="predicted"/>
<dbReference type="EMBL" id="CP046172">
    <property type="protein sequence ID" value="QIS12259.1"/>
    <property type="molecule type" value="Genomic_DNA"/>
</dbReference>
<dbReference type="KEGG" id="nah:F5544_21985"/>
<dbReference type="Pfam" id="PF11706">
    <property type="entry name" value="zf-CGNR"/>
    <property type="match status" value="1"/>
</dbReference>
<dbReference type="PANTHER" id="PTHR35525:SF3">
    <property type="entry name" value="BLL6575 PROTEIN"/>
    <property type="match status" value="1"/>
</dbReference>
<keyword evidence="3" id="KW-1185">Reference proteome</keyword>
<evidence type="ECO:0000259" key="1">
    <source>
        <dbReference type="Pfam" id="PF11706"/>
    </source>
</evidence>
<dbReference type="InterPro" id="IPR023286">
    <property type="entry name" value="ABATE_dom_sf"/>
</dbReference>
<sequence>MIDAEPLIGEPLALDLVNTRSAVGDLLETPAQLAHWLRLQTERIPGATGRPTRDDLAMVRAVREHTTTALEALLHARRPPAAALRALDEARSAAPATPHLEWNGRSVVSVVRRNGSPGARLAAVLADAAADLLTDPRITELRRCAADDCVLLFLPNHPRRQWCSPERCGNRARVARYYQRHKPAPNP</sequence>
<evidence type="ECO:0000313" key="2">
    <source>
        <dbReference type="EMBL" id="QIS12259.1"/>
    </source>
</evidence>
<gene>
    <name evidence="2" type="ORF">F5544_21985</name>
</gene>
<name>A0A6G9YGA2_9NOCA</name>
<feature type="domain" description="Zinc finger CGNR" evidence="1">
    <location>
        <begin position="141"/>
        <end position="181"/>
    </location>
</feature>
<accession>A0A6G9YGA2</accession>
<dbReference type="SUPFAM" id="SSF160904">
    <property type="entry name" value="Jann2411-like"/>
    <property type="match status" value="1"/>
</dbReference>
<evidence type="ECO:0000313" key="3">
    <source>
        <dbReference type="Proteomes" id="UP000503540"/>
    </source>
</evidence>
<dbReference type="InterPro" id="IPR021005">
    <property type="entry name" value="Znf_CGNR"/>
</dbReference>
<dbReference type="Pfam" id="PF07336">
    <property type="entry name" value="ABATE"/>
    <property type="match status" value="1"/>
</dbReference>
<dbReference type="Gene3D" id="1.10.3300.10">
    <property type="entry name" value="Jann2411-like domain"/>
    <property type="match status" value="1"/>
</dbReference>
<organism evidence="2 3">
    <name type="scientific">Nocardia arthritidis</name>
    <dbReference type="NCBI Taxonomy" id="228602"/>
    <lineage>
        <taxon>Bacteria</taxon>
        <taxon>Bacillati</taxon>
        <taxon>Actinomycetota</taxon>
        <taxon>Actinomycetes</taxon>
        <taxon>Mycobacteriales</taxon>
        <taxon>Nocardiaceae</taxon>
        <taxon>Nocardia</taxon>
    </lineage>
</organism>